<name>A0A1J9RMF1_9PEZI</name>
<dbReference type="PANTHER" id="PTHR33136:SF6">
    <property type="entry name" value="PROTEIN RALF-LIKE 34"/>
    <property type="match status" value="1"/>
</dbReference>
<dbReference type="Proteomes" id="UP000183809">
    <property type="component" value="Unassembled WGS sequence"/>
</dbReference>
<gene>
    <name evidence="5" type="ORF">BKCO1_9400014</name>
</gene>
<evidence type="ECO:0000256" key="2">
    <source>
        <dbReference type="ARBA" id="ARBA00022729"/>
    </source>
</evidence>
<keyword evidence="6" id="KW-1185">Reference proteome</keyword>
<evidence type="ECO:0000256" key="3">
    <source>
        <dbReference type="ARBA" id="ARBA00023157"/>
    </source>
</evidence>
<dbReference type="Pfam" id="PF05498">
    <property type="entry name" value="RALF"/>
    <property type="match status" value="1"/>
</dbReference>
<evidence type="ECO:0000313" key="5">
    <source>
        <dbReference type="EMBL" id="OJD29092.1"/>
    </source>
</evidence>
<comment type="similarity">
    <text evidence="1">Belongs to the plant rapid alkalinization factor (RALF) family.</text>
</comment>
<dbReference type="RefSeq" id="XP_020125352.1">
    <property type="nucleotide sequence ID" value="XM_020279983.1"/>
</dbReference>
<organism evidence="5 6">
    <name type="scientific">Diplodia corticola</name>
    <dbReference type="NCBI Taxonomy" id="236234"/>
    <lineage>
        <taxon>Eukaryota</taxon>
        <taxon>Fungi</taxon>
        <taxon>Dikarya</taxon>
        <taxon>Ascomycota</taxon>
        <taxon>Pezizomycotina</taxon>
        <taxon>Dothideomycetes</taxon>
        <taxon>Dothideomycetes incertae sedis</taxon>
        <taxon>Botryosphaeriales</taxon>
        <taxon>Botryosphaeriaceae</taxon>
        <taxon>Diplodia</taxon>
    </lineage>
</organism>
<proteinExistence type="inferred from homology"/>
<accession>A0A1J9RMF1</accession>
<keyword evidence="3" id="KW-1015">Disulfide bond</keyword>
<dbReference type="GeneID" id="31020247"/>
<reference evidence="5 6" key="1">
    <citation type="submission" date="2016-10" db="EMBL/GenBank/DDBJ databases">
        <title>Proteomics and genomics reveal pathogen-plant mechanisms compatible with a hemibiotrophic lifestyle of Diplodia corticola.</title>
        <authorList>
            <person name="Fernandes I."/>
            <person name="De Jonge R."/>
            <person name="Van De Peer Y."/>
            <person name="Devreese B."/>
            <person name="Alves A."/>
            <person name="Esteves A.C."/>
        </authorList>
    </citation>
    <scope>NUCLEOTIDE SEQUENCE [LARGE SCALE GENOMIC DNA]</scope>
    <source>
        <strain evidence="5 6">CBS 112549</strain>
    </source>
</reference>
<evidence type="ECO:0000313" key="6">
    <source>
        <dbReference type="Proteomes" id="UP000183809"/>
    </source>
</evidence>
<evidence type="ECO:0000256" key="4">
    <source>
        <dbReference type="SAM" id="SignalP"/>
    </source>
</evidence>
<dbReference type="PANTHER" id="PTHR33136">
    <property type="entry name" value="RAPID ALKALINIZATION FACTOR-LIKE"/>
    <property type="match status" value="1"/>
</dbReference>
<dbReference type="EMBL" id="MNUE01000094">
    <property type="protein sequence ID" value="OJD29092.1"/>
    <property type="molecule type" value="Genomic_DNA"/>
</dbReference>
<evidence type="ECO:0000256" key="1">
    <source>
        <dbReference type="ARBA" id="ARBA00009178"/>
    </source>
</evidence>
<dbReference type="InterPro" id="IPR008801">
    <property type="entry name" value="RALF"/>
</dbReference>
<sequence length="74" mass="8010">MRFDIALLFGLGLATGAAAQHVQFVSYEAMQRNTVPCSKRSPGLPDNCLKPGTPPNLYTRGCSVITRCARVNNN</sequence>
<feature type="chain" id="PRO_5011955899" evidence="4">
    <location>
        <begin position="20"/>
        <end position="74"/>
    </location>
</feature>
<dbReference type="GO" id="GO:0019722">
    <property type="term" value="P:calcium-mediated signaling"/>
    <property type="evidence" value="ECO:0007669"/>
    <property type="project" value="TreeGrafter"/>
</dbReference>
<keyword evidence="2 4" id="KW-0732">Signal</keyword>
<feature type="signal peptide" evidence="4">
    <location>
        <begin position="1"/>
        <end position="19"/>
    </location>
</feature>
<dbReference type="AlphaFoldDB" id="A0A1J9RMF1"/>
<comment type="caution">
    <text evidence="5">The sequence shown here is derived from an EMBL/GenBank/DDBJ whole genome shotgun (WGS) entry which is preliminary data.</text>
</comment>
<protein>
    <submittedName>
        <fullName evidence="5">Rapid alkalinization factor-like</fullName>
    </submittedName>
</protein>
<dbReference type="OrthoDB" id="3941347at2759"/>